<dbReference type="FunCoup" id="A0A6P8NWP6">
    <property type="interactions" value="3"/>
</dbReference>
<evidence type="ECO:0000313" key="6">
    <source>
        <dbReference type="Proteomes" id="UP000515159"/>
    </source>
</evidence>
<dbReference type="Pfam" id="PF13181">
    <property type="entry name" value="TPR_8"/>
    <property type="match status" value="1"/>
</dbReference>
<dbReference type="SUPFAM" id="SSF48452">
    <property type="entry name" value="TPR-like"/>
    <property type="match status" value="1"/>
</dbReference>
<dbReference type="InterPro" id="IPR038906">
    <property type="entry name" value="TTC36"/>
</dbReference>
<dbReference type="SMART" id="SM00028">
    <property type="entry name" value="TPR"/>
    <property type="match status" value="3"/>
</dbReference>
<feature type="repeat" description="TPR" evidence="5">
    <location>
        <begin position="48"/>
        <end position="81"/>
    </location>
</feature>
<proteinExistence type="inferred from homology"/>
<dbReference type="OrthoDB" id="539634at2759"/>
<keyword evidence="6" id="KW-1185">Reference proteome</keyword>
<dbReference type="Gene3D" id="1.25.40.10">
    <property type="entry name" value="Tetratricopeptide repeat domain"/>
    <property type="match status" value="1"/>
</dbReference>
<gene>
    <name evidence="7" type="primary">TTC36</name>
</gene>
<dbReference type="KEGG" id="gsh:117347008"/>
<keyword evidence="4 5" id="KW-0802">TPR repeat</keyword>
<name>A0A6P8NWP6_GEOSA</name>
<dbReference type="InterPro" id="IPR011990">
    <property type="entry name" value="TPR-like_helical_dom_sf"/>
</dbReference>
<dbReference type="CTD" id="143941"/>
<accession>A0A6P8NWP6</accession>
<sequence length="184" mass="20342">MATPNDQAVLQTIFNPTTPFGDIPGLDDNEEQVQDNDKDFDSERLANAKELERQGVLAAESGDVTTAIEKFSQAIQTLPERASGYNNRAQALRLQGDTAGAIQDLNRALDLSAEMGHTACQAFVQRGLIYRLQDQEEAARKDFARGAQLGSEFARHQLVLMNPYAALCNRMLTSMILKLRNPDM</sequence>
<reference evidence="7" key="1">
    <citation type="submission" date="2025-08" db="UniProtKB">
        <authorList>
            <consortium name="RefSeq"/>
        </authorList>
    </citation>
    <scope>IDENTIFICATION</scope>
</reference>
<comment type="similarity">
    <text evidence="1">Belongs to the TTC36 family.</text>
</comment>
<dbReference type="PROSITE" id="PS50005">
    <property type="entry name" value="TPR"/>
    <property type="match status" value="1"/>
</dbReference>
<organism evidence="6 7">
    <name type="scientific">Geotrypetes seraphini</name>
    <name type="common">Gaboon caecilian</name>
    <name type="synonym">Caecilia seraphini</name>
    <dbReference type="NCBI Taxonomy" id="260995"/>
    <lineage>
        <taxon>Eukaryota</taxon>
        <taxon>Metazoa</taxon>
        <taxon>Chordata</taxon>
        <taxon>Craniata</taxon>
        <taxon>Vertebrata</taxon>
        <taxon>Euteleostomi</taxon>
        <taxon>Amphibia</taxon>
        <taxon>Gymnophiona</taxon>
        <taxon>Geotrypetes</taxon>
    </lineage>
</organism>
<dbReference type="RefSeq" id="XP_033773175.1">
    <property type="nucleotide sequence ID" value="XM_033917284.1"/>
</dbReference>
<evidence type="ECO:0000256" key="5">
    <source>
        <dbReference type="PROSITE-ProRule" id="PRU00339"/>
    </source>
</evidence>
<protein>
    <recommendedName>
        <fullName evidence="2">Tetratricopeptide repeat protein 36</fullName>
    </recommendedName>
</protein>
<dbReference type="AlphaFoldDB" id="A0A6P8NWP6"/>
<dbReference type="InterPro" id="IPR019734">
    <property type="entry name" value="TPR_rpt"/>
</dbReference>
<dbReference type="FunFam" id="1.25.40.10:FF:000213">
    <property type="entry name" value="Tetratricopeptide repeat domain 36"/>
    <property type="match status" value="1"/>
</dbReference>
<dbReference type="PANTHER" id="PTHR21405:SF0">
    <property type="entry name" value="TETRATRICOPEPTIDE REPEAT PROTEIN 36"/>
    <property type="match status" value="1"/>
</dbReference>
<dbReference type="GO" id="GO:0006570">
    <property type="term" value="P:tyrosine metabolic process"/>
    <property type="evidence" value="ECO:0007669"/>
    <property type="project" value="TreeGrafter"/>
</dbReference>
<dbReference type="PANTHER" id="PTHR21405">
    <property type="entry name" value="CDNA SEQUENCE BC021608"/>
    <property type="match status" value="1"/>
</dbReference>
<evidence type="ECO:0000313" key="7">
    <source>
        <dbReference type="RefSeq" id="XP_033773175.1"/>
    </source>
</evidence>
<keyword evidence="3" id="KW-0677">Repeat</keyword>
<evidence type="ECO:0000256" key="4">
    <source>
        <dbReference type="ARBA" id="ARBA00022803"/>
    </source>
</evidence>
<dbReference type="InParanoid" id="A0A6P8NWP6"/>
<dbReference type="GeneID" id="117347008"/>
<evidence type="ECO:0000256" key="1">
    <source>
        <dbReference type="ARBA" id="ARBA00006995"/>
    </source>
</evidence>
<dbReference type="Proteomes" id="UP000515159">
    <property type="component" value="Chromosome 13"/>
</dbReference>
<evidence type="ECO:0000256" key="2">
    <source>
        <dbReference type="ARBA" id="ARBA00019994"/>
    </source>
</evidence>
<evidence type="ECO:0000256" key="3">
    <source>
        <dbReference type="ARBA" id="ARBA00022737"/>
    </source>
</evidence>